<reference evidence="3 4" key="1">
    <citation type="submission" date="2022-08" db="EMBL/GenBank/DDBJ databases">
        <title>Aerococcaceae sp. nov isolated from spoiled eye mask.</title>
        <authorList>
            <person name="Zhou G."/>
            <person name="Xie X.-B."/>
            <person name="Shi Q.-S."/>
            <person name="Wang Y.-S."/>
            <person name="Wen X."/>
            <person name="Peng H."/>
            <person name="Yang X.-J."/>
            <person name="Tao H.-B."/>
            <person name="Huang X.-M."/>
        </authorList>
    </citation>
    <scope>NUCLEOTIDE SEQUENCE [LARGE SCALE GENOMIC DNA]</scope>
    <source>
        <strain evidence="4">DM20194951</strain>
    </source>
</reference>
<organism evidence="3 4">
    <name type="scientific">Fundicoccus culcitae</name>
    <dbReference type="NCBI Taxonomy" id="2969821"/>
    <lineage>
        <taxon>Bacteria</taxon>
        <taxon>Bacillati</taxon>
        <taxon>Bacillota</taxon>
        <taxon>Bacilli</taxon>
        <taxon>Lactobacillales</taxon>
        <taxon>Aerococcaceae</taxon>
        <taxon>Fundicoccus</taxon>
    </lineage>
</organism>
<sequence>MLKISVIGVGSISSMHIEAVQANAKAELVAFCDINEARLKEKGANYGVTQLYVDYKDLLANDAIDAVIICTWNDSHVEIATAALEAGKHVFVEKPLSRQMTDEARKLGDLAKTTDKIASVGMVRRYADNARVLKQWIDQGNMGDIYYGKASLLRRLGHPGGWFGKQSISGGGPMVDLGVHLLDITWYLMGKPRPVTVSANTTNYLGGRDHIGYLSAYKAADQLDEPSDVEDFANALIRFENGASLYIETSYAMHTPQDELLIQLAGSKGGAVLEPSLKLITEANGVILNAEPQMDYPGFHEHAYSREIDAFINACVEGTANETPIADGLTVLSMLDAIYQSAGQKQELRL</sequence>
<dbReference type="PANTHER" id="PTHR43249">
    <property type="entry name" value="UDP-N-ACETYL-2-AMINO-2-DEOXY-D-GLUCURONATE OXIDASE"/>
    <property type="match status" value="1"/>
</dbReference>
<evidence type="ECO:0000259" key="2">
    <source>
        <dbReference type="Pfam" id="PF22725"/>
    </source>
</evidence>
<evidence type="ECO:0000313" key="4">
    <source>
        <dbReference type="Proteomes" id="UP001315967"/>
    </source>
</evidence>
<evidence type="ECO:0000313" key="3">
    <source>
        <dbReference type="EMBL" id="UUX35039.1"/>
    </source>
</evidence>
<dbReference type="RefSeq" id="WP_313794532.1">
    <property type="nucleotide sequence ID" value="NZ_CP102453.1"/>
</dbReference>
<dbReference type="InterPro" id="IPR055170">
    <property type="entry name" value="GFO_IDH_MocA-like_dom"/>
</dbReference>
<dbReference type="Gene3D" id="3.40.50.720">
    <property type="entry name" value="NAD(P)-binding Rossmann-like Domain"/>
    <property type="match status" value="1"/>
</dbReference>
<dbReference type="SUPFAM" id="SSF51735">
    <property type="entry name" value="NAD(P)-binding Rossmann-fold domains"/>
    <property type="match status" value="1"/>
</dbReference>
<feature type="domain" description="GFO/IDH/MocA-like oxidoreductase" evidence="2">
    <location>
        <begin position="132"/>
        <end position="271"/>
    </location>
</feature>
<protein>
    <submittedName>
        <fullName evidence="3">Gfo/Idh/MocA family oxidoreductase</fullName>
    </submittedName>
</protein>
<dbReference type="SUPFAM" id="SSF55347">
    <property type="entry name" value="Glyceraldehyde-3-phosphate dehydrogenase-like, C-terminal domain"/>
    <property type="match status" value="1"/>
</dbReference>
<keyword evidence="4" id="KW-1185">Reference proteome</keyword>
<proteinExistence type="predicted"/>
<dbReference type="Gene3D" id="3.30.360.10">
    <property type="entry name" value="Dihydrodipicolinate Reductase, domain 2"/>
    <property type="match status" value="1"/>
</dbReference>
<dbReference type="Pfam" id="PF01408">
    <property type="entry name" value="GFO_IDH_MocA"/>
    <property type="match status" value="1"/>
</dbReference>
<dbReference type="InterPro" id="IPR052515">
    <property type="entry name" value="Gfo/Idh/MocA_Oxidoreductase"/>
</dbReference>
<evidence type="ECO:0000259" key="1">
    <source>
        <dbReference type="Pfam" id="PF01408"/>
    </source>
</evidence>
<dbReference type="EMBL" id="CP102453">
    <property type="protein sequence ID" value="UUX35039.1"/>
    <property type="molecule type" value="Genomic_DNA"/>
</dbReference>
<dbReference type="InterPro" id="IPR036291">
    <property type="entry name" value="NAD(P)-bd_dom_sf"/>
</dbReference>
<dbReference type="PANTHER" id="PTHR43249:SF1">
    <property type="entry name" value="D-GLUCOSIDE 3-DEHYDROGENASE"/>
    <property type="match status" value="1"/>
</dbReference>
<name>A0ABY5P932_9LACT</name>
<dbReference type="Pfam" id="PF22725">
    <property type="entry name" value="GFO_IDH_MocA_C3"/>
    <property type="match status" value="1"/>
</dbReference>
<feature type="domain" description="Gfo/Idh/MocA-like oxidoreductase N-terminal" evidence="1">
    <location>
        <begin position="3"/>
        <end position="121"/>
    </location>
</feature>
<gene>
    <name evidence="3" type="ORF">NRE15_05190</name>
</gene>
<dbReference type="Proteomes" id="UP001315967">
    <property type="component" value="Chromosome"/>
</dbReference>
<dbReference type="InterPro" id="IPR000683">
    <property type="entry name" value="Gfo/Idh/MocA-like_OxRdtase_N"/>
</dbReference>
<accession>A0ABY5P932</accession>